<evidence type="ECO:0000256" key="2">
    <source>
        <dbReference type="ARBA" id="ARBA00010323"/>
    </source>
</evidence>
<evidence type="ECO:0000256" key="9">
    <source>
        <dbReference type="PIRNR" id="PIRNR016636"/>
    </source>
</evidence>
<dbReference type="InterPro" id="IPR004299">
    <property type="entry name" value="MBOAT_fam"/>
</dbReference>
<dbReference type="InterPro" id="IPR051085">
    <property type="entry name" value="MB_O-acyltransferase"/>
</dbReference>
<evidence type="ECO:0000256" key="10">
    <source>
        <dbReference type="SAM" id="Phobius"/>
    </source>
</evidence>
<dbReference type="GO" id="GO:0016746">
    <property type="term" value="F:acyltransferase activity"/>
    <property type="evidence" value="ECO:0007669"/>
    <property type="project" value="UniProtKB-KW"/>
</dbReference>
<evidence type="ECO:0000256" key="1">
    <source>
        <dbReference type="ARBA" id="ARBA00004651"/>
    </source>
</evidence>
<name>A0A0C5WDW0_9FLAO</name>
<evidence type="ECO:0000313" key="12">
    <source>
        <dbReference type="Proteomes" id="UP000032229"/>
    </source>
</evidence>
<evidence type="ECO:0000256" key="7">
    <source>
        <dbReference type="ARBA" id="ARBA00023136"/>
    </source>
</evidence>
<feature type="transmembrane region" description="Helical" evidence="10">
    <location>
        <begin position="408"/>
        <end position="425"/>
    </location>
</feature>
<dbReference type="InterPro" id="IPR024194">
    <property type="entry name" value="Ac/AlaTfrase_AlgI/DltB"/>
</dbReference>
<dbReference type="GO" id="GO:0042121">
    <property type="term" value="P:alginic acid biosynthetic process"/>
    <property type="evidence" value="ECO:0007669"/>
    <property type="project" value="InterPro"/>
</dbReference>
<evidence type="ECO:0000256" key="6">
    <source>
        <dbReference type="ARBA" id="ARBA00022989"/>
    </source>
</evidence>
<dbReference type="OrthoDB" id="9805788at2"/>
<keyword evidence="4 9" id="KW-0808">Transferase</keyword>
<evidence type="ECO:0000313" key="11">
    <source>
        <dbReference type="EMBL" id="AJR03434.1"/>
    </source>
</evidence>
<dbReference type="PIRSF" id="PIRSF016636">
    <property type="entry name" value="AlgI_DltB"/>
    <property type="match status" value="1"/>
</dbReference>
<feature type="transmembrane region" description="Helical" evidence="10">
    <location>
        <begin position="437"/>
        <end position="458"/>
    </location>
</feature>
<evidence type="ECO:0000256" key="5">
    <source>
        <dbReference type="ARBA" id="ARBA00022692"/>
    </source>
</evidence>
<dbReference type="InterPro" id="IPR028362">
    <property type="entry name" value="AlgI"/>
</dbReference>
<feature type="transmembrane region" description="Helical" evidence="10">
    <location>
        <begin position="341"/>
        <end position="373"/>
    </location>
</feature>
<dbReference type="AlphaFoldDB" id="A0A0C5WDW0"/>
<protein>
    <submittedName>
        <fullName evidence="11">Alginate O-acetyltransferase</fullName>
    </submittedName>
</protein>
<comment type="subcellular location">
    <subcellularLocation>
        <location evidence="1">Cell membrane</location>
        <topology evidence="1">Multi-pass membrane protein</topology>
    </subcellularLocation>
</comment>
<dbReference type="Pfam" id="PF03062">
    <property type="entry name" value="MBOAT"/>
    <property type="match status" value="2"/>
</dbReference>
<proteinExistence type="inferred from homology"/>
<feature type="transmembrane region" description="Helical" evidence="10">
    <location>
        <begin position="485"/>
        <end position="501"/>
    </location>
</feature>
<feature type="transmembrane region" description="Helical" evidence="10">
    <location>
        <begin position="385"/>
        <end position="402"/>
    </location>
</feature>
<keyword evidence="6 10" id="KW-1133">Transmembrane helix</keyword>
<evidence type="ECO:0000256" key="3">
    <source>
        <dbReference type="ARBA" id="ARBA00022475"/>
    </source>
</evidence>
<keyword evidence="8 9" id="KW-0012">Acyltransferase</keyword>
<sequence length="552" mass="63949">MNRIHDIFTFSEAFPLIFTQANFWIFFACVYFVFALVYKKIALRNSYLFLISLFFYYKTSGLFIGILIFSTLVDYTIGKGIYKSDNPVKRYVLVTLSVVINLTVLCYFKYAYFFTDSFNALFNTDYKVINTLAQWGNTLSNQNYFTVDKIILPVGISFYTFQTISYSVDIFRRKIKPLKSILDFGFYVSFFPQLVAGPIVRAENFVEQIGEPTKITKSDFDSGTFMILKGLIKKMIFADFIAMHFLDRVFDAPEMFSGFTNMMAMIGYSLQIYGDFSGYTDIAIGLALLMGFKLPVNFNSPYKAINAGDFWKRWHISLSTWLRDYLYIPLGGNRQGTAASYIILFIIIIGVLIAFGNIQIQITVLVLALLIYIWSIFNHKVKNHINTNINVMLTMLIGGLWHGASWKFVIWGGLNGLGILVYKYWRKISPYENLNNFGVRIWKILITFIFITFTRIYFRGESMAHITRFYNQIANNMDWSHALDILQNYQAVFWVMLLGYITHWLPQPIKNKIESTYANSPMALKVLSAVCLGIICYQAFSSDFQPFIYFQF</sequence>
<keyword evidence="12" id="KW-1185">Reference proteome</keyword>
<feature type="transmembrane region" description="Helical" evidence="10">
    <location>
        <begin position="47"/>
        <end position="70"/>
    </location>
</feature>
<feature type="transmembrane region" description="Helical" evidence="10">
    <location>
        <begin position="522"/>
        <end position="540"/>
    </location>
</feature>
<keyword evidence="5 10" id="KW-0812">Transmembrane</keyword>
<dbReference type="PATRIC" id="fig|1454006.5.peg.1402"/>
<comment type="similarity">
    <text evidence="2 9">Belongs to the membrane-bound acyltransferase family.</text>
</comment>
<dbReference type="EMBL" id="CP007202">
    <property type="protein sequence ID" value="AJR03434.1"/>
    <property type="molecule type" value="Genomic_DNA"/>
</dbReference>
<dbReference type="RefSeq" id="WP_044638151.1">
    <property type="nucleotide sequence ID" value="NZ_CP007202.1"/>
</dbReference>
<dbReference type="PANTHER" id="PTHR13285">
    <property type="entry name" value="ACYLTRANSFERASE"/>
    <property type="match status" value="1"/>
</dbReference>
<dbReference type="GO" id="GO:0005886">
    <property type="term" value="C:plasma membrane"/>
    <property type="evidence" value="ECO:0007669"/>
    <property type="project" value="UniProtKB-SubCell"/>
</dbReference>
<keyword evidence="3 9" id="KW-1003">Cell membrane</keyword>
<dbReference type="Proteomes" id="UP000032229">
    <property type="component" value="Chromosome"/>
</dbReference>
<reference evidence="11 12" key="1">
    <citation type="submission" date="2014-02" db="EMBL/GenBank/DDBJ databases">
        <authorList>
            <person name="Young C.-C."/>
            <person name="Hameed A."/>
            <person name="Huang H.-C."/>
            <person name="Shahina M."/>
        </authorList>
    </citation>
    <scope>NUCLEOTIDE SEQUENCE [LARGE SCALE GENOMIC DNA]</scope>
    <source>
        <strain evidence="11 12">CC-SAMT-1</strain>
    </source>
</reference>
<organism evidence="11 12">
    <name type="scientific">Siansivirga zeaxanthinifaciens CC-SAMT-1</name>
    <dbReference type="NCBI Taxonomy" id="1454006"/>
    <lineage>
        <taxon>Bacteria</taxon>
        <taxon>Pseudomonadati</taxon>
        <taxon>Bacteroidota</taxon>
        <taxon>Flavobacteriia</taxon>
        <taxon>Flavobacteriales</taxon>
        <taxon>Flavobacteriaceae</taxon>
        <taxon>Siansivirga</taxon>
    </lineage>
</organism>
<dbReference type="KEGG" id="sze:AW14_07135"/>
<dbReference type="PROSITE" id="PS51257">
    <property type="entry name" value="PROKAR_LIPOPROTEIN"/>
    <property type="match status" value="1"/>
</dbReference>
<dbReference type="PIRSF" id="PIRSF500217">
    <property type="entry name" value="AlgI"/>
    <property type="match status" value="1"/>
</dbReference>
<dbReference type="STRING" id="1454006.AW14_07135"/>
<keyword evidence="7 9" id="KW-0472">Membrane</keyword>
<evidence type="ECO:0000256" key="8">
    <source>
        <dbReference type="ARBA" id="ARBA00023315"/>
    </source>
</evidence>
<gene>
    <name evidence="11" type="ORF">AW14_07135</name>
</gene>
<feature type="transmembrane region" description="Helical" evidence="10">
    <location>
        <begin position="21"/>
        <end position="41"/>
    </location>
</feature>
<dbReference type="PANTHER" id="PTHR13285:SF23">
    <property type="entry name" value="TEICHOIC ACID D-ALANYLTRANSFERASE"/>
    <property type="match status" value="1"/>
</dbReference>
<accession>A0A0C5WDW0</accession>
<feature type="transmembrane region" description="Helical" evidence="10">
    <location>
        <begin position="91"/>
        <end position="112"/>
    </location>
</feature>
<dbReference type="HOGENOM" id="CLU_025255_4_1_10"/>
<evidence type="ECO:0000256" key="4">
    <source>
        <dbReference type="ARBA" id="ARBA00022679"/>
    </source>
</evidence>